<dbReference type="GO" id="GO:0006631">
    <property type="term" value="P:fatty acid metabolic process"/>
    <property type="evidence" value="ECO:0007669"/>
    <property type="project" value="TreeGrafter"/>
</dbReference>
<keyword evidence="8" id="KW-1185">Reference proteome</keyword>
<accession>T1J6L9</accession>
<dbReference type="Pfam" id="PF01553">
    <property type="entry name" value="Acyltransferase"/>
    <property type="match status" value="1"/>
</dbReference>
<comment type="subcellular location">
    <subcellularLocation>
        <location evidence="1">Endomembrane system</location>
        <topology evidence="1">Peripheral membrane protein</topology>
    </subcellularLocation>
</comment>
<evidence type="ECO:0000259" key="6">
    <source>
        <dbReference type="SMART" id="SM00563"/>
    </source>
</evidence>
<dbReference type="GO" id="GO:0004366">
    <property type="term" value="F:glycerol-3-phosphate O-acyltransferase activity"/>
    <property type="evidence" value="ECO:0007669"/>
    <property type="project" value="TreeGrafter"/>
</dbReference>
<evidence type="ECO:0000313" key="8">
    <source>
        <dbReference type="Proteomes" id="UP000014500"/>
    </source>
</evidence>
<dbReference type="Pfam" id="PF19277">
    <property type="entry name" value="GPAT_C"/>
    <property type="match status" value="1"/>
</dbReference>
<dbReference type="InterPro" id="IPR041728">
    <property type="entry name" value="GPAT/DHAPAT_LPLAT"/>
</dbReference>
<evidence type="ECO:0000256" key="2">
    <source>
        <dbReference type="ARBA" id="ARBA00007937"/>
    </source>
</evidence>
<dbReference type="STRING" id="126957.T1J6L9"/>
<organism evidence="7 8">
    <name type="scientific">Strigamia maritima</name>
    <name type="common">European centipede</name>
    <name type="synonym">Geophilus maritimus</name>
    <dbReference type="NCBI Taxonomy" id="126957"/>
    <lineage>
        <taxon>Eukaryota</taxon>
        <taxon>Metazoa</taxon>
        <taxon>Ecdysozoa</taxon>
        <taxon>Arthropoda</taxon>
        <taxon>Myriapoda</taxon>
        <taxon>Chilopoda</taxon>
        <taxon>Pleurostigmophora</taxon>
        <taxon>Geophilomorpha</taxon>
        <taxon>Linotaeniidae</taxon>
        <taxon>Strigamia</taxon>
    </lineage>
</organism>
<dbReference type="GO" id="GO:0019432">
    <property type="term" value="P:triglyceride biosynthetic process"/>
    <property type="evidence" value="ECO:0007669"/>
    <property type="project" value="TreeGrafter"/>
</dbReference>
<dbReference type="GO" id="GO:0031966">
    <property type="term" value="C:mitochondrial membrane"/>
    <property type="evidence" value="ECO:0007669"/>
    <property type="project" value="TreeGrafter"/>
</dbReference>
<dbReference type="InterPro" id="IPR022284">
    <property type="entry name" value="GPAT/DHAPAT"/>
</dbReference>
<evidence type="ECO:0000256" key="4">
    <source>
        <dbReference type="ARBA" id="ARBA00023136"/>
    </source>
</evidence>
<evidence type="ECO:0000256" key="1">
    <source>
        <dbReference type="ARBA" id="ARBA00004184"/>
    </source>
</evidence>
<dbReference type="PANTHER" id="PTHR12563">
    <property type="entry name" value="GLYCEROL-3-PHOSPHATE ACYLTRANSFERASE"/>
    <property type="match status" value="1"/>
</dbReference>
<dbReference type="SUPFAM" id="SSF69593">
    <property type="entry name" value="Glycerol-3-phosphate (1)-acyltransferase"/>
    <property type="match status" value="1"/>
</dbReference>
<proteinExistence type="inferred from homology"/>
<dbReference type="InterPro" id="IPR045520">
    <property type="entry name" value="GPAT/DHAPAT_C"/>
</dbReference>
<sequence length="446" mass="51226">MASLTYTSSPIKYGIEDLIERRQNCDDFCYFLKHYSPTVYKYRTTESPEQIKKHVLNCEKTQYVISQVARENDEDVKTVEERARLIVEEMAAHIGMGTLRSFGYILSKLMRQLYSNINVNRQGIEKLRAAVEEHPVVYMPTHRSYVDFILLSYVCFLYGLPMPVVATGLDFMGMGGMNSLLRNCGSFFIRRSFVNDKLYWNIFSEYVQVHLRNGVPPVEFFIEGTRSRSGKSLVPKFGFLSTIAEPFFKTQLLDVVVVPITISYERTLEESLYAFEMLGVPKPPESTKGLFKVRQILNQNFGKIHFNVAEPIALSEFCKLKMYKRIHHPGPKLLFSLTQDEQNFCKDLAYHIVRQHQAHSVISPFVLIASLLLTYLQVGKRCISLNEFSERLSWLKDLISQLGGSICWKDGETSEHVLRNCVSVHGSIVEVKPDLESSQLFIHPVT</sequence>
<evidence type="ECO:0000256" key="3">
    <source>
        <dbReference type="ARBA" id="ARBA00022679"/>
    </source>
</evidence>
<reference evidence="8" key="1">
    <citation type="submission" date="2011-05" db="EMBL/GenBank/DDBJ databases">
        <authorList>
            <person name="Richards S.R."/>
            <person name="Qu J."/>
            <person name="Jiang H."/>
            <person name="Jhangiani S.N."/>
            <person name="Agravi P."/>
            <person name="Goodspeed R."/>
            <person name="Gross S."/>
            <person name="Mandapat C."/>
            <person name="Jackson L."/>
            <person name="Mathew T."/>
            <person name="Pu L."/>
            <person name="Thornton R."/>
            <person name="Saada N."/>
            <person name="Wilczek-Boney K.B."/>
            <person name="Lee S."/>
            <person name="Kovar C."/>
            <person name="Wu Y."/>
            <person name="Scherer S.E."/>
            <person name="Worley K.C."/>
            <person name="Muzny D.M."/>
            <person name="Gibbs R."/>
        </authorList>
    </citation>
    <scope>NUCLEOTIDE SEQUENCE</scope>
    <source>
        <strain evidence="8">Brora</strain>
    </source>
</reference>
<feature type="domain" description="Phospholipid/glycerol acyltransferase" evidence="6">
    <location>
        <begin position="136"/>
        <end position="265"/>
    </location>
</feature>
<dbReference type="GO" id="GO:0016287">
    <property type="term" value="F:glycerone-phosphate O-acyltransferase activity"/>
    <property type="evidence" value="ECO:0007669"/>
    <property type="project" value="TreeGrafter"/>
</dbReference>
<keyword evidence="4" id="KW-0472">Membrane</keyword>
<keyword evidence="5" id="KW-0012">Acyltransferase</keyword>
<dbReference type="GO" id="GO:0012505">
    <property type="term" value="C:endomembrane system"/>
    <property type="evidence" value="ECO:0007669"/>
    <property type="project" value="UniProtKB-SubCell"/>
</dbReference>
<dbReference type="CDD" id="cd07993">
    <property type="entry name" value="LPLAT_DHAPAT-like"/>
    <property type="match status" value="1"/>
</dbReference>
<dbReference type="EMBL" id="JH431879">
    <property type="status" value="NOT_ANNOTATED_CDS"/>
    <property type="molecule type" value="Genomic_DNA"/>
</dbReference>
<name>T1J6L9_STRMM</name>
<reference evidence="7" key="2">
    <citation type="submission" date="2015-02" db="UniProtKB">
        <authorList>
            <consortium name="EnsemblMetazoa"/>
        </authorList>
    </citation>
    <scope>IDENTIFICATION</scope>
</reference>
<dbReference type="GO" id="GO:0008654">
    <property type="term" value="P:phospholipid biosynthetic process"/>
    <property type="evidence" value="ECO:0007669"/>
    <property type="project" value="TreeGrafter"/>
</dbReference>
<evidence type="ECO:0000256" key="5">
    <source>
        <dbReference type="ARBA" id="ARBA00023315"/>
    </source>
</evidence>
<evidence type="ECO:0000313" key="7">
    <source>
        <dbReference type="EnsemblMetazoa" id="SMAR009291-PA"/>
    </source>
</evidence>
<dbReference type="eggNOG" id="KOG3730">
    <property type="taxonomic scope" value="Eukaryota"/>
</dbReference>
<dbReference type="GO" id="GO:0008611">
    <property type="term" value="P:ether lipid biosynthetic process"/>
    <property type="evidence" value="ECO:0007669"/>
    <property type="project" value="TreeGrafter"/>
</dbReference>
<dbReference type="InterPro" id="IPR002123">
    <property type="entry name" value="Plipid/glycerol_acylTrfase"/>
</dbReference>
<dbReference type="OMA" id="YRTTESP"/>
<keyword evidence="3" id="KW-0808">Transferase</keyword>
<dbReference type="HOGENOM" id="CLU_017332_0_0_1"/>
<dbReference type="AlphaFoldDB" id="T1J6L9"/>
<dbReference type="PhylomeDB" id="T1J6L9"/>
<dbReference type="Proteomes" id="UP000014500">
    <property type="component" value="Unassembled WGS sequence"/>
</dbReference>
<dbReference type="SMART" id="SM00563">
    <property type="entry name" value="PlsC"/>
    <property type="match status" value="1"/>
</dbReference>
<dbReference type="PANTHER" id="PTHR12563:SF17">
    <property type="entry name" value="DIHYDROXYACETONE PHOSPHATE ACYLTRANSFERASE"/>
    <property type="match status" value="1"/>
</dbReference>
<comment type="similarity">
    <text evidence="2">Belongs to the GPAT/DAPAT family.</text>
</comment>
<dbReference type="GO" id="GO:0005778">
    <property type="term" value="C:peroxisomal membrane"/>
    <property type="evidence" value="ECO:0007669"/>
    <property type="project" value="TreeGrafter"/>
</dbReference>
<dbReference type="EnsemblMetazoa" id="SMAR009291-RA">
    <property type="protein sequence ID" value="SMAR009291-PA"/>
    <property type="gene ID" value="SMAR009291"/>
</dbReference>
<protein>
    <recommendedName>
        <fullName evidence="6">Phospholipid/glycerol acyltransferase domain-containing protein</fullName>
    </recommendedName>
</protein>